<organism evidence="5 6">
    <name type="scientific">Photobacterium gaetbulicola</name>
    <dbReference type="NCBI Taxonomy" id="1295392"/>
    <lineage>
        <taxon>Bacteria</taxon>
        <taxon>Pseudomonadati</taxon>
        <taxon>Pseudomonadota</taxon>
        <taxon>Gammaproteobacteria</taxon>
        <taxon>Vibrionales</taxon>
        <taxon>Vibrionaceae</taxon>
        <taxon>Photobacterium</taxon>
    </lineage>
</organism>
<evidence type="ECO:0000256" key="3">
    <source>
        <dbReference type="ARBA" id="ARBA00022723"/>
    </source>
</evidence>
<keyword evidence="3" id="KW-0479">Metal-binding</keyword>
<dbReference type="GO" id="GO:0046872">
    <property type="term" value="F:metal ion binding"/>
    <property type="evidence" value="ECO:0007669"/>
    <property type="project" value="UniProtKB-KW"/>
</dbReference>
<sequence length="222" mass="24939">MRQDQPYHTRCVIFDCDGTLVDSERLCNQALVNIFSRLGGQLSLDECIEHFQGGKIVDILAETRRRTGVTAPIDILEPMYREECRKLFNEHLIPIAGVPDLLQKLTQLGIDMCIASNGPVHKMEHTLGLTNMLHFFEGKLFSGFEASSWKPDPDLLHFAAMNMGYRLQDCVFVDDTARGVQAGLNAGIPTFHYAAPHAPEIKDPRVITLTEMPQLLDYIQAL</sequence>
<dbReference type="RefSeq" id="WP_039466784.1">
    <property type="nucleotide sequence ID" value="NZ_JWLZ01000189.1"/>
</dbReference>
<reference evidence="5 6" key="1">
    <citation type="submission" date="2014-12" db="EMBL/GenBank/DDBJ databases">
        <title>Genome sequencing of Photobacterium gaetbulicola AD005a.</title>
        <authorList>
            <person name="Adrian T.G.S."/>
            <person name="Chan K.G."/>
        </authorList>
    </citation>
    <scope>NUCLEOTIDE SEQUENCE [LARGE SCALE GENOMIC DNA]</scope>
    <source>
        <strain evidence="5 6">AD005a</strain>
    </source>
</reference>
<dbReference type="EMBL" id="JWLZ01000189">
    <property type="protein sequence ID" value="KHT61838.1"/>
    <property type="molecule type" value="Genomic_DNA"/>
</dbReference>
<dbReference type="PANTHER" id="PTHR46193">
    <property type="entry name" value="6-PHOSPHOGLUCONATE PHOSPHATASE"/>
    <property type="match status" value="1"/>
</dbReference>
<dbReference type="AlphaFoldDB" id="A0A0B9FZ65"/>
<dbReference type="PANTHER" id="PTHR46193:SF10">
    <property type="entry name" value="6-PHOSPHOGLUCONATE PHOSPHATASE"/>
    <property type="match status" value="1"/>
</dbReference>
<accession>A0A0B9FZ65</accession>
<evidence type="ECO:0000313" key="5">
    <source>
        <dbReference type="EMBL" id="KHT61838.1"/>
    </source>
</evidence>
<dbReference type="NCBIfam" id="NF007854">
    <property type="entry name" value="PRK10563.1"/>
    <property type="match status" value="1"/>
</dbReference>
<dbReference type="PRINTS" id="PR00413">
    <property type="entry name" value="HADHALOGNASE"/>
</dbReference>
<dbReference type="SFLD" id="SFLDG01129">
    <property type="entry name" value="C1.5:_HAD__Beta-PGM__Phosphata"/>
    <property type="match status" value="1"/>
</dbReference>
<dbReference type="NCBIfam" id="TIGR01509">
    <property type="entry name" value="HAD-SF-IA-v3"/>
    <property type="match status" value="1"/>
</dbReference>
<dbReference type="InterPro" id="IPR036412">
    <property type="entry name" value="HAD-like_sf"/>
</dbReference>
<comment type="caution">
    <text evidence="5">The sequence shown here is derived from an EMBL/GenBank/DDBJ whole genome shotgun (WGS) entry which is preliminary data.</text>
</comment>
<evidence type="ECO:0000313" key="6">
    <source>
        <dbReference type="Proteomes" id="UP000031278"/>
    </source>
</evidence>
<dbReference type="InterPro" id="IPR023214">
    <property type="entry name" value="HAD_sf"/>
</dbReference>
<dbReference type="Gene3D" id="3.40.50.1000">
    <property type="entry name" value="HAD superfamily/HAD-like"/>
    <property type="match status" value="1"/>
</dbReference>
<evidence type="ECO:0000256" key="2">
    <source>
        <dbReference type="ARBA" id="ARBA00006171"/>
    </source>
</evidence>
<dbReference type="GO" id="GO:0003824">
    <property type="term" value="F:catalytic activity"/>
    <property type="evidence" value="ECO:0007669"/>
    <property type="project" value="UniProtKB-ARBA"/>
</dbReference>
<name>A0A0B9FZ65_9GAMM</name>
<comment type="similarity">
    <text evidence="2">Belongs to the HAD-like hydrolase superfamily. CbbY/CbbZ/Gph/YieH family.</text>
</comment>
<proteinExistence type="inferred from homology"/>
<comment type="cofactor">
    <cofactor evidence="1">
        <name>Mg(2+)</name>
        <dbReference type="ChEBI" id="CHEBI:18420"/>
    </cofactor>
</comment>
<dbReference type="Gene3D" id="1.10.150.240">
    <property type="entry name" value="Putative phosphatase, domain 2"/>
    <property type="match status" value="1"/>
</dbReference>
<gene>
    <name evidence="5" type="ORF">RJ45_20605</name>
</gene>
<evidence type="ECO:0000256" key="1">
    <source>
        <dbReference type="ARBA" id="ARBA00001946"/>
    </source>
</evidence>
<evidence type="ECO:0000256" key="4">
    <source>
        <dbReference type="ARBA" id="ARBA00022842"/>
    </source>
</evidence>
<dbReference type="InterPro" id="IPR051600">
    <property type="entry name" value="Beta-PGM-like"/>
</dbReference>
<dbReference type="InterPro" id="IPR006439">
    <property type="entry name" value="HAD-SF_hydro_IA"/>
</dbReference>
<dbReference type="SUPFAM" id="SSF56784">
    <property type="entry name" value="HAD-like"/>
    <property type="match status" value="1"/>
</dbReference>
<dbReference type="Pfam" id="PF00702">
    <property type="entry name" value="Hydrolase"/>
    <property type="match status" value="1"/>
</dbReference>
<keyword evidence="4" id="KW-0460">Magnesium</keyword>
<dbReference type="SFLD" id="SFLDS00003">
    <property type="entry name" value="Haloacid_Dehalogenase"/>
    <property type="match status" value="1"/>
</dbReference>
<dbReference type="InterPro" id="IPR023198">
    <property type="entry name" value="PGP-like_dom2"/>
</dbReference>
<protein>
    <submittedName>
        <fullName evidence="5">Phosphatase</fullName>
    </submittedName>
</protein>
<dbReference type="Proteomes" id="UP000031278">
    <property type="component" value="Unassembled WGS sequence"/>
</dbReference>